<proteinExistence type="predicted"/>
<evidence type="ECO:0000313" key="3">
    <source>
        <dbReference type="Proteomes" id="UP001314263"/>
    </source>
</evidence>
<dbReference type="AlphaFoldDB" id="A0AAV1IFI7"/>
<dbReference type="InterPro" id="IPR037477">
    <property type="entry name" value="SCO2"/>
</dbReference>
<keyword evidence="3" id="KW-1185">Reference proteome</keyword>
<evidence type="ECO:0000256" key="1">
    <source>
        <dbReference type="SAM" id="MobiDB-lite"/>
    </source>
</evidence>
<gene>
    <name evidence="2" type="ORF">CVIRNUC_009200</name>
</gene>
<protein>
    <submittedName>
        <fullName evidence="2">Uncharacterized protein</fullName>
    </submittedName>
</protein>
<dbReference type="EMBL" id="CAUYUE010000013">
    <property type="protein sequence ID" value="CAK0785987.1"/>
    <property type="molecule type" value="Genomic_DNA"/>
</dbReference>
<dbReference type="PANTHER" id="PTHR36035">
    <property type="entry name" value="PROTEIN DISULFIDE-ISOMERASE SCO2"/>
    <property type="match status" value="1"/>
</dbReference>
<comment type="caution">
    <text evidence="2">The sequence shown here is derived from an EMBL/GenBank/DDBJ whole genome shotgun (WGS) entry which is preliminary data.</text>
</comment>
<sequence>MPMRPPLAEQTCLPSCSGRLDASPSSIAGAGHRSGCNTLIRRRAGRHRHLLVLTAASGLLSYGESGRDRDANGRQPLSSDGLRAGNGFAAKSKEAVRAAAQRWRQPFEQDSKHSKSHKEEGLPASLFAPYKGELPVDGKTLTEKEEFCDPMERNCQTPMHVWESKCTACYGSGTVSFSSRRGRRTSATCASCTGMGFVRRTSSRLIPDLNGQHMTIGRPIDLDEEEYEEYMRSLNNGKRK</sequence>
<reference evidence="2 3" key="1">
    <citation type="submission" date="2023-10" db="EMBL/GenBank/DDBJ databases">
        <authorList>
            <person name="Maclean D."/>
            <person name="Macfadyen A."/>
        </authorList>
    </citation>
    <scope>NUCLEOTIDE SEQUENCE [LARGE SCALE GENOMIC DNA]</scope>
</reference>
<dbReference type="Proteomes" id="UP001314263">
    <property type="component" value="Unassembled WGS sequence"/>
</dbReference>
<dbReference type="PANTHER" id="PTHR36035:SF1">
    <property type="entry name" value="PROTEIN DISULFIDE-ISOMERASE SCO2"/>
    <property type="match status" value="1"/>
</dbReference>
<evidence type="ECO:0000313" key="2">
    <source>
        <dbReference type="EMBL" id="CAK0785987.1"/>
    </source>
</evidence>
<feature type="compositionally biased region" description="Basic and acidic residues" evidence="1">
    <location>
        <begin position="105"/>
        <end position="121"/>
    </location>
</feature>
<organism evidence="2 3">
    <name type="scientific">Coccomyxa viridis</name>
    <dbReference type="NCBI Taxonomy" id="1274662"/>
    <lineage>
        <taxon>Eukaryota</taxon>
        <taxon>Viridiplantae</taxon>
        <taxon>Chlorophyta</taxon>
        <taxon>core chlorophytes</taxon>
        <taxon>Trebouxiophyceae</taxon>
        <taxon>Trebouxiophyceae incertae sedis</taxon>
        <taxon>Coccomyxaceae</taxon>
        <taxon>Coccomyxa</taxon>
    </lineage>
</organism>
<name>A0AAV1IFI7_9CHLO</name>
<accession>A0AAV1IFI7</accession>
<feature type="region of interest" description="Disordered" evidence="1">
    <location>
        <begin position="62"/>
        <end position="129"/>
    </location>
</feature>